<sequence length="223" mass="25745">MNEALKTKWLWRFATEDEVLWKKVIVCKYDSDRLGWWSKKSHFAHGVGCWKSILSTLDFFKSSVRFEVENGARVLFWHDKWCGDQPLKAHFPNLFRLASSKEATVQEILSWNGSEHFWNITFTRSPNDWEEESILDLLSLLADSKVNVHPGGEDQIVWSLDSRGIFSVKSVCEKKLVSISTDFPAKEIWKSKAPTKACFLAWAASKGKVPTEIMLKKKKLQFS</sequence>
<dbReference type="AlphaFoldDB" id="A0A7C9AB05"/>
<reference evidence="2" key="2">
    <citation type="submission" date="2020-07" db="EMBL/GenBank/DDBJ databases">
        <authorList>
            <person name="Vera ALvarez R."/>
            <person name="Arias-Moreno D.M."/>
            <person name="Jimenez-Jacinto V."/>
            <person name="Jimenez-Bremont J.F."/>
            <person name="Swaminathan K."/>
            <person name="Moose S.P."/>
            <person name="Guerrero-Gonzalez M.L."/>
            <person name="Marino-Ramirez L."/>
            <person name="Landsman D."/>
            <person name="Rodriguez-Kessler M."/>
            <person name="Delgado-Sanchez P."/>
        </authorList>
    </citation>
    <scope>NUCLEOTIDE SEQUENCE</scope>
    <source>
        <tissue evidence="2">Cladode</tissue>
    </source>
</reference>
<feature type="domain" description="Reverse transcriptase zinc-binding" evidence="1">
    <location>
        <begin position="166"/>
        <end position="222"/>
    </location>
</feature>
<evidence type="ECO:0000313" key="2">
    <source>
        <dbReference type="EMBL" id="MBA4662231.1"/>
    </source>
</evidence>
<dbReference type="Pfam" id="PF13966">
    <property type="entry name" value="zf-RVT"/>
    <property type="match status" value="1"/>
</dbReference>
<reference evidence="2" key="1">
    <citation type="journal article" date="2013" name="J. Plant Res.">
        <title>Effect of fungi and light on seed germination of three Opuntia species from semiarid lands of central Mexico.</title>
        <authorList>
            <person name="Delgado-Sanchez P."/>
            <person name="Jimenez-Bremont J.F."/>
            <person name="Guerrero-Gonzalez Mde L."/>
            <person name="Flores J."/>
        </authorList>
    </citation>
    <scope>NUCLEOTIDE SEQUENCE</scope>
    <source>
        <tissue evidence="2">Cladode</tissue>
    </source>
</reference>
<dbReference type="EMBL" id="GISG01215286">
    <property type="protein sequence ID" value="MBA4662231.1"/>
    <property type="molecule type" value="Transcribed_RNA"/>
</dbReference>
<name>A0A7C9AB05_OPUST</name>
<dbReference type="PANTHER" id="PTHR36617:SF16">
    <property type="entry name" value="OS04G0516500 PROTEIN"/>
    <property type="match status" value="1"/>
</dbReference>
<protein>
    <recommendedName>
        <fullName evidence="1">Reverse transcriptase zinc-binding domain-containing protein</fullName>
    </recommendedName>
</protein>
<organism evidence="2">
    <name type="scientific">Opuntia streptacantha</name>
    <name type="common">Prickly pear cactus</name>
    <name type="synonym">Opuntia cardona</name>
    <dbReference type="NCBI Taxonomy" id="393608"/>
    <lineage>
        <taxon>Eukaryota</taxon>
        <taxon>Viridiplantae</taxon>
        <taxon>Streptophyta</taxon>
        <taxon>Embryophyta</taxon>
        <taxon>Tracheophyta</taxon>
        <taxon>Spermatophyta</taxon>
        <taxon>Magnoliopsida</taxon>
        <taxon>eudicotyledons</taxon>
        <taxon>Gunneridae</taxon>
        <taxon>Pentapetalae</taxon>
        <taxon>Caryophyllales</taxon>
        <taxon>Cactineae</taxon>
        <taxon>Cactaceae</taxon>
        <taxon>Opuntioideae</taxon>
        <taxon>Opuntia</taxon>
    </lineage>
</organism>
<accession>A0A7C9AB05</accession>
<dbReference type="PANTHER" id="PTHR36617">
    <property type="entry name" value="PROTEIN, PUTATIVE-RELATED"/>
    <property type="match status" value="1"/>
</dbReference>
<proteinExistence type="predicted"/>
<evidence type="ECO:0000259" key="1">
    <source>
        <dbReference type="Pfam" id="PF13966"/>
    </source>
</evidence>
<dbReference type="InterPro" id="IPR026960">
    <property type="entry name" value="RVT-Znf"/>
</dbReference>